<feature type="region of interest" description="Disordered" evidence="7">
    <location>
        <begin position="304"/>
        <end position="325"/>
    </location>
</feature>
<evidence type="ECO:0000256" key="3">
    <source>
        <dbReference type="ARBA" id="ARBA00022989"/>
    </source>
</evidence>
<keyword evidence="5" id="KW-0443">Lipid metabolism</keyword>
<feature type="transmembrane region" description="Helical" evidence="8">
    <location>
        <begin position="14"/>
        <end position="31"/>
    </location>
</feature>
<keyword evidence="4" id="KW-0560">Oxidoreductase</keyword>
<feature type="domain" description="Fatty acid hydroxylase" evidence="9">
    <location>
        <begin position="103"/>
        <end position="236"/>
    </location>
</feature>
<evidence type="ECO:0000256" key="6">
    <source>
        <dbReference type="ARBA" id="ARBA00023136"/>
    </source>
</evidence>
<evidence type="ECO:0000256" key="4">
    <source>
        <dbReference type="ARBA" id="ARBA00023002"/>
    </source>
</evidence>
<dbReference type="InterPro" id="IPR051689">
    <property type="entry name" value="Sterol_desaturase/TMEM195"/>
</dbReference>
<evidence type="ECO:0000259" key="9">
    <source>
        <dbReference type="Pfam" id="PF04116"/>
    </source>
</evidence>
<keyword evidence="3 8" id="KW-1133">Transmembrane helix</keyword>
<dbReference type="EMBL" id="FXAO01000003">
    <property type="protein sequence ID" value="SMG24944.1"/>
    <property type="molecule type" value="Genomic_DNA"/>
</dbReference>
<reference evidence="11" key="1">
    <citation type="submission" date="2017-04" db="EMBL/GenBank/DDBJ databases">
        <authorList>
            <person name="Varghese N."/>
            <person name="Submissions S."/>
        </authorList>
    </citation>
    <scope>NUCLEOTIDE SEQUENCE [LARGE SCALE GENOMIC DNA]</scope>
    <source>
        <strain evidence="11">DSM 19835</strain>
    </source>
</reference>
<evidence type="ECO:0000256" key="2">
    <source>
        <dbReference type="ARBA" id="ARBA00022692"/>
    </source>
</evidence>
<dbReference type="InterPro" id="IPR006694">
    <property type="entry name" value="Fatty_acid_hydroxylase"/>
</dbReference>
<dbReference type="Proteomes" id="UP000193420">
    <property type="component" value="Unassembled WGS sequence"/>
</dbReference>
<evidence type="ECO:0000256" key="1">
    <source>
        <dbReference type="ARBA" id="ARBA00004127"/>
    </source>
</evidence>
<evidence type="ECO:0000313" key="10">
    <source>
        <dbReference type="EMBL" id="SMG24944.1"/>
    </source>
</evidence>
<protein>
    <submittedName>
        <fullName evidence="10">Fatty acid hydroxylase superfamily protein</fullName>
    </submittedName>
</protein>
<dbReference type="PANTHER" id="PTHR21624">
    <property type="entry name" value="STEROL DESATURASE-RELATED PROTEIN"/>
    <property type="match status" value="1"/>
</dbReference>
<comment type="subcellular location">
    <subcellularLocation>
        <location evidence="1">Endomembrane system</location>
        <topology evidence="1">Multi-pass membrane protein</topology>
    </subcellularLocation>
</comment>
<keyword evidence="2 8" id="KW-0812">Transmembrane</keyword>
<accession>A0A1X7JBR5</accession>
<dbReference type="GO" id="GO:0016020">
    <property type="term" value="C:membrane"/>
    <property type="evidence" value="ECO:0007669"/>
    <property type="project" value="GOC"/>
</dbReference>
<evidence type="ECO:0000256" key="7">
    <source>
        <dbReference type="SAM" id="MobiDB-lite"/>
    </source>
</evidence>
<dbReference type="AlphaFoldDB" id="A0A1X7JBR5"/>
<evidence type="ECO:0000256" key="5">
    <source>
        <dbReference type="ARBA" id="ARBA00023098"/>
    </source>
</evidence>
<dbReference type="GO" id="GO:0012505">
    <property type="term" value="C:endomembrane system"/>
    <property type="evidence" value="ECO:0007669"/>
    <property type="project" value="UniProtKB-SubCell"/>
</dbReference>
<keyword evidence="6 8" id="KW-0472">Membrane</keyword>
<dbReference type="Pfam" id="PF04116">
    <property type="entry name" value="FA_hydroxylase"/>
    <property type="match status" value="1"/>
</dbReference>
<keyword evidence="11" id="KW-1185">Reference proteome</keyword>
<sequence>MHKLIFFMDFTNPLVYGVPCFIAFILLELTYSKTHGDDHLYDWKDLAASGFMGVGSAIIAPLIKVISAIVIFEYTYDLFNPITDGVRTNILGYESFGYAWYVWLLCQLADDFTYYWFHRANHEVRILWAAHIVHHSSDNFNLGTAVRNGWFTILYKPLFYMWLPAIGFPPEMVVVCLGIEALWQFQLHSVYIPKMGFIEKIFNTHTMHQVHHAQNVEYLDKNHGGFLNIFDKMFGTWKELDDDIDVKYGVIHAPNSHNPVVILTHEFKDIYNDVKKSKKLSHALMYIFGPPGWSPDGSTLTVKQQQRLFKKQKSSNPEVAFSRPN</sequence>
<dbReference type="STRING" id="188872.SAMN03080602_01609"/>
<evidence type="ECO:0000256" key="8">
    <source>
        <dbReference type="SAM" id="Phobius"/>
    </source>
</evidence>
<feature type="transmembrane region" description="Helical" evidence="8">
    <location>
        <begin position="51"/>
        <end position="72"/>
    </location>
</feature>
<organism evidence="10 11">
    <name type="scientific">Arenibacter troitsensis</name>
    <dbReference type="NCBI Taxonomy" id="188872"/>
    <lineage>
        <taxon>Bacteria</taxon>
        <taxon>Pseudomonadati</taxon>
        <taxon>Bacteroidota</taxon>
        <taxon>Flavobacteriia</taxon>
        <taxon>Flavobacteriales</taxon>
        <taxon>Flavobacteriaceae</taxon>
        <taxon>Arenibacter</taxon>
    </lineage>
</organism>
<dbReference type="GO" id="GO:0006643">
    <property type="term" value="P:membrane lipid metabolic process"/>
    <property type="evidence" value="ECO:0007669"/>
    <property type="project" value="TreeGrafter"/>
</dbReference>
<evidence type="ECO:0000313" key="11">
    <source>
        <dbReference type="Proteomes" id="UP000193420"/>
    </source>
</evidence>
<proteinExistence type="predicted"/>
<gene>
    <name evidence="10" type="ORF">SAMN03080602_01609</name>
</gene>
<name>A0A1X7JBR5_9FLAO</name>
<dbReference type="GO" id="GO:0005506">
    <property type="term" value="F:iron ion binding"/>
    <property type="evidence" value="ECO:0007669"/>
    <property type="project" value="InterPro"/>
</dbReference>
<dbReference type="PANTHER" id="PTHR21624:SF1">
    <property type="entry name" value="ALKYLGLYCEROL MONOOXYGENASE"/>
    <property type="match status" value="1"/>
</dbReference>
<dbReference type="GO" id="GO:0050479">
    <property type="term" value="F:glyceryl-ether monooxygenase activity"/>
    <property type="evidence" value="ECO:0007669"/>
    <property type="project" value="TreeGrafter"/>
</dbReference>
<dbReference type="GO" id="GO:0008610">
    <property type="term" value="P:lipid biosynthetic process"/>
    <property type="evidence" value="ECO:0007669"/>
    <property type="project" value="InterPro"/>
</dbReference>